<feature type="region of interest" description="Disordered" evidence="1">
    <location>
        <begin position="99"/>
        <end position="147"/>
    </location>
</feature>
<dbReference type="Proteomes" id="UP000076798">
    <property type="component" value="Unassembled WGS sequence"/>
</dbReference>
<sequence length="280" mass="30412">MSGFQGPSGVKVNRRGGSTRQTFPFVPLIASQPVDLDPLPDNATPTQLAPPELPDRSTVSHNNEMAVHSPGIGSPHALFTTPTPAVRYPSPSYQKIPESPSFIYEPSVPSTAQPSPGRDLSHERGRTASKSRNKEKKCRNKKSAASKGVIAKVEELRTNQHLRDFPWKRFKGKFHAAVADTCIIELVDHLLDLCESKDSELQQLRETVNSLQEQSSSAPPRGNEISTDEPEIASADLADHSARSNIQLGSVDSSQDQAMSPPHLFGGMESATPADNFSEL</sequence>
<keyword evidence="3" id="KW-1185">Reference proteome</keyword>
<proteinExistence type="predicted"/>
<dbReference type="AlphaFoldDB" id="A0A166AN64"/>
<feature type="region of interest" description="Disordered" evidence="1">
    <location>
        <begin position="32"/>
        <end position="83"/>
    </location>
</feature>
<feature type="compositionally biased region" description="Basic residues" evidence="1">
    <location>
        <begin position="127"/>
        <end position="144"/>
    </location>
</feature>
<feature type="region of interest" description="Disordered" evidence="1">
    <location>
        <begin position="1"/>
        <end position="20"/>
    </location>
</feature>
<feature type="region of interest" description="Disordered" evidence="1">
    <location>
        <begin position="206"/>
        <end position="280"/>
    </location>
</feature>
<accession>A0A166AN64</accession>
<dbReference type="EMBL" id="KV428137">
    <property type="protein sequence ID" value="KZT35500.1"/>
    <property type="molecule type" value="Genomic_DNA"/>
</dbReference>
<name>A0A166AN64_9AGAM</name>
<feature type="compositionally biased region" description="Polar residues" evidence="1">
    <location>
        <begin position="243"/>
        <end position="258"/>
    </location>
</feature>
<evidence type="ECO:0000313" key="3">
    <source>
        <dbReference type="Proteomes" id="UP000076798"/>
    </source>
</evidence>
<evidence type="ECO:0000256" key="1">
    <source>
        <dbReference type="SAM" id="MobiDB-lite"/>
    </source>
</evidence>
<protein>
    <submittedName>
        <fullName evidence="2">Uncharacterized protein</fullName>
    </submittedName>
</protein>
<evidence type="ECO:0000313" key="2">
    <source>
        <dbReference type="EMBL" id="KZT35500.1"/>
    </source>
</evidence>
<gene>
    <name evidence="2" type="ORF">SISSUDRAFT_160988</name>
</gene>
<reference evidence="2 3" key="1">
    <citation type="journal article" date="2016" name="Mol. Biol. Evol.">
        <title>Comparative Genomics of Early-Diverging Mushroom-Forming Fungi Provides Insights into the Origins of Lignocellulose Decay Capabilities.</title>
        <authorList>
            <person name="Nagy L.G."/>
            <person name="Riley R."/>
            <person name="Tritt A."/>
            <person name="Adam C."/>
            <person name="Daum C."/>
            <person name="Floudas D."/>
            <person name="Sun H."/>
            <person name="Yadav J.S."/>
            <person name="Pangilinan J."/>
            <person name="Larsson K.H."/>
            <person name="Matsuura K."/>
            <person name="Barry K."/>
            <person name="Labutti K."/>
            <person name="Kuo R."/>
            <person name="Ohm R.A."/>
            <person name="Bhattacharya S.S."/>
            <person name="Shirouzu T."/>
            <person name="Yoshinaga Y."/>
            <person name="Martin F.M."/>
            <person name="Grigoriev I.V."/>
            <person name="Hibbett D.S."/>
        </authorList>
    </citation>
    <scope>NUCLEOTIDE SEQUENCE [LARGE SCALE GENOMIC DNA]</scope>
    <source>
        <strain evidence="2 3">HHB10207 ss-3</strain>
    </source>
</reference>
<feature type="compositionally biased region" description="Polar residues" evidence="1">
    <location>
        <begin position="206"/>
        <end position="218"/>
    </location>
</feature>
<organism evidence="2 3">
    <name type="scientific">Sistotremastrum suecicum HHB10207 ss-3</name>
    <dbReference type="NCBI Taxonomy" id="1314776"/>
    <lineage>
        <taxon>Eukaryota</taxon>
        <taxon>Fungi</taxon>
        <taxon>Dikarya</taxon>
        <taxon>Basidiomycota</taxon>
        <taxon>Agaricomycotina</taxon>
        <taxon>Agaricomycetes</taxon>
        <taxon>Sistotremastrales</taxon>
        <taxon>Sistotremastraceae</taxon>
        <taxon>Sistotremastrum</taxon>
    </lineage>
</organism>